<organism evidence="7 8">
    <name type="scientific">Aspergillus clavatus (strain ATCC 1007 / CBS 513.65 / DSM 816 / NCTC 3887 / NRRL 1 / QM 1276 / 107)</name>
    <dbReference type="NCBI Taxonomy" id="344612"/>
    <lineage>
        <taxon>Eukaryota</taxon>
        <taxon>Fungi</taxon>
        <taxon>Dikarya</taxon>
        <taxon>Ascomycota</taxon>
        <taxon>Pezizomycotina</taxon>
        <taxon>Eurotiomycetes</taxon>
        <taxon>Eurotiomycetidae</taxon>
        <taxon>Eurotiales</taxon>
        <taxon>Aspergillaceae</taxon>
        <taxon>Aspergillus</taxon>
        <taxon>Aspergillus subgen. Fumigati</taxon>
    </lineage>
</organism>
<feature type="region of interest" description="Disordered" evidence="5">
    <location>
        <begin position="48"/>
        <end position="72"/>
    </location>
</feature>
<accession>A1CPX7</accession>
<dbReference type="GO" id="GO:0000981">
    <property type="term" value="F:DNA-binding transcription factor activity, RNA polymerase II-specific"/>
    <property type="evidence" value="ECO:0007669"/>
    <property type="project" value="TreeGrafter"/>
</dbReference>
<gene>
    <name evidence="7" type="ORF">ACLA_024130</name>
</gene>
<dbReference type="GeneID" id="4701566"/>
<dbReference type="VEuPathDB" id="FungiDB:ACLA_024130"/>
<keyword evidence="8" id="KW-1185">Reference proteome</keyword>
<dbReference type="Proteomes" id="UP000006701">
    <property type="component" value="Unassembled WGS sequence"/>
</dbReference>
<evidence type="ECO:0000256" key="3">
    <source>
        <dbReference type="ARBA" id="ARBA00023163"/>
    </source>
</evidence>
<dbReference type="eggNOG" id="ENOG502RJRW">
    <property type="taxonomic scope" value="Eukaryota"/>
</dbReference>
<dbReference type="HOGENOM" id="CLU_019462_0_0_1"/>
<dbReference type="SMART" id="SM00906">
    <property type="entry name" value="Fungal_trans"/>
    <property type="match status" value="1"/>
</dbReference>
<evidence type="ECO:0000313" key="7">
    <source>
        <dbReference type="EMBL" id="EAW07698.1"/>
    </source>
</evidence>
<name>A1CPX7_ASPCL</name>
<evidence type="ECO:0000256" key="1">
    <source>
        <dbReference type="ARBA" id="ARBA00023015"/>
    </source>
</evidence>
<evidence type="ECO:0000256" key="5">
    <source>
        <dbReference type="SAM" id="MobiDB-lite"/>
    </source>
</evidence>
<keyword evidence="2" id="KW-0238">DNA-binding</keyword>
<feature type="domain" description="Xylanolytic transcriptional activator regulatory" evidence="6">
    <location>
        <begin position="320"/>
        <end position="392"/>
    </location>
</feature>
<dbReference type="EMBL" id="DS027059">
    <property type="protein sequence ID" value="EAW07698.1"/>
    <property type="molecule type" value="Genomic_DNA"/>
</dbReference>
<proteinExistence type="predicted"/>
<dbReference type="PANTHER" id="PTHR47424:SF3">
    <property type="entry name" value="REGULATORY PROTEIN GAL4"/>
    <property type="match status" value="1"/>
</dbReference>
<dbReference type="GO" id="GO:0000978">
    <property type="term" value="F:RNA polymerase II cis-regulatory region sequence-specific DNA binding"/>
    <property type="evidence" value="ECO:0007669"/>
    <property type="project" value="TreeGrafter"/>
</dbReference>
<keyword evidence="3" id="KW-0804">Transcription</keyword>
<dbReference type="AlphaFoldDB" id="A1CPX7"/>
<dbReference type="CDD" id="cd12148">
    <property type="entry name" value="fungal_TF_MHR"/>
    <property type="match status" value="1"/>
</dbReference>
<dbReference type="RefSeq" id="XP_001269124.1">
    <property type="nucleotide sequence ID" value="XM_001269123.1"/>
</dbReference>
<feature type="region of interest" description="Disordered" evidence="5">
    <location>
        <begin position="85"/>
        <end position="108"/>
    </location>
</feature>
<sequence length="732" mass="80980">MRAVQRTRSIRGMFLQTGGHAPSAQLVTRYGSLPTPLVVIRSTAVPSSTWDGWSAAPPRTANGQRSQPPYPDPLDLFSFRGPLRGHASLSGPLRHHPVQRQSQADDEGMISDDAEKQEEAIEVLSNRSDETFHTATRSPALDADSGVNGGSQSLQLLRLQQAVDLRTGSVKKEESIRDRLPRLQHSNLAGGILGDDSEDDTRSSPVDLSKETADRLVTIYLNRDLVTLPILNPQDFRSAYETASAAGASPPPSAFHATLNTVFALSCLSVDSMGKGKATDFFKEGQRLAKLVDHHRSIDLIRLYLLQVQYLNAIGDLHTAWALIGTAIRVAQSLRLPFHAKQHENGRKDRETARRLWHGAMIMERILALQLGIAPQTSDALRVPLPTHLDTDYVDLIWGGQQNAQAERASVVEFFTACARLYALVDDIMAWEEEVRIRPNSCAMKKLLSLDFKLFLKADSMLHDWNLSLPSSLQTGRSHSPDDHPIVVRQRNILRARYLYLRLRLDRPLVTLGLTLSTKCTCKPDGQPHITERRLSPDAPVALGLVHGASIKCARAALELTELIRANEAGLLSLNAPLNIHHGPLPPHWEIVDYLYVCGTIFLATFNHQCPFFGAMTDEEDEQCRVLWSRMLDLLARYAEHRPTGRAKNTAQACRSTLSDLHDAVVDGAEGTGWTGDAAVLGPDTRNRVFGRIELESPARQRWASGASSADLARRAPEFPVWMESLPVDLAE</sequence>
<evidence type="ECO:0000259" key="6">
    <source>
        <dbReference type="SMART" id="SM00906"/>
    </source>
</evidence>
<dbReference type="GO" id="GO:0006351">
    <property type="term" value="P:DNA-templated transcription"/>
    <property type="evidence" value="ECO:0007669"/>
    <property type="project" value="InterPro"/>
</dbReference>
<dbReference type="InterPro" id="IPR007219">
    <property type="entry name" value="XnlR_reg_dom"/>
</dbReference>
<evidence type="ECO:0000256" key="2">
    <source>
        <dbReference type="ARBA" id="ARBA00023125"/>
    </source>
</evidence>
<dbReference type="InterPro" id="IPR051127">
    <property type="entry name" value="Fungal_SecMet_Regulators"/>
</dbReference>
<dbReference type="KEGG" id="act:ACLA_024130"/>
<dbReference type="OMA" id="FHAILMM"/>
<protein>
    <submittedName>
        <fullName evidence="7">Fungal specific transcription factor domain protein</fullName>
    </submittedName>
</protein>
<dbReference type="PANTHER" id="PTHR47424">
    <property type="entry name" value="REGULATORY PROTEIN GAL4"/>
    <property type="match status" value="1"/>
</dbReference>
<evidence type="ECO:0000313" key="8">
    <source>
        <dbReference type="Proteomes" id="UP000006701"/>
    </source>
</evidence>
<dbReference type="Pfam" id="PF04082">
    <property type="entry name" value="Fungal_trans"/>
    <property type="match status" value="1"/>
</dbReference>
<reference evidence="7 8" key="1">
    <citation type="journal article" date="2008" name="PLoS Genet.">
        <title>Genomic islands in the pathogenic filamentous fungus Aspergillus fumigatus.</title>
        <authorList>
            <person name="Fedorova N.D."/>
            <person name="Khaldi N."/>
            <person name="Joardar V.S."/>
            <person name="Maiti R."/>
            <person name="Amedeo P."/>
            <person name="Anderson M.J."/>
            <person name="Crabtree J."/>
            <person name="Silva J.C."/>
            <person name="Badger J.H."/>
            <person name="Albarraq A."/>
            <person name="Angiuoli S."/>
            <person name="Bussey H."/>
            <person name="Bowyer P."/>
            <person name="Cotty P.J."/>
            <person name="Dyer P.S."/>
            <person name="Egan A."/>
            <person name="Galens K."/>
            <person name="Fraser-Liggett C.M."/>
            <person name="Haas B.J."/>
            <person name="Inman J.M."/>
            <person name="Kent R."/>
            <person name="Lemieux S."/>
            <person name="Malavazi I."/>
            <person name="Orvis J."/>
            <person name="Roemer T."/>
            <person name="Ronning C.M."/>
            <person name="Sundaram J.P."/>
            <person name="Sutton G."/>
            <person name="Turner G."/>
            <person name="Venter J.C."/>
            <person name="White O.R."/>
            <person name="Whitty B.R."/>
            <person name="Youngman P."/>
            <person name="Wolfe K.H."/>
            <person name="Goldman G.H."/>
            <person name="Wortman J.R."/>
            <person name="Jiang B."/>
            <person name="Denning D.W."/>
            <person name="Nierman W.C."/>
        </authorList>
    </citation>
    <scope>NUCLEOTIDE SEQUENCE [LARGE SCALE GENOMIC DNA]</scope>
    <source>
        <strain evidence="8">ATCC 1007 / CBS 513.65 / DSM 816 / NCTC 3887 / NRRL 1</strain>
    </source>
</reference>
<dbReference type="GO" id="GO:0005634">
    <property type="term" value="C:nucleus"/>
    <property type="evidence" value="ECO:0007669"/>
    <property type="project" value="TreeGrafter"/>
</dbReference>
<evidence type="ECO:0000256" key="4">
    <source>
        <dbReference type="ARBA" id="ARBA00023242"/>
    </source>
</evidence>
<dbReference type="OrthoDB" id="424974at2759"/>
<keyword evidence="4" id="KW-0539">Nucleus</keyword>
<dbReference type="GO" id="GO:0008270">
    <property type="term" value="F:zinc ion binding"/>
    <property type="evidence" value="ECO:0007669"/>
    <property type="project" value="InterPro"/>
</dbReference>
<keyword evidence="1" id="KW-0805">Transcription regulation</keyword>
<dbReference type="GO" id="GO:0000435">
    <property type="term" value="P:positive regulation of transcription from RNA polymerase II promoter by galactose"/>
    <property type="evidence" value="ECO:0007669"/>
    <property type="project" value="TreeGrafter"/>
</dbReference>
<feature type="region of interest" description="Disordered" evidence="5">
    <location>
        <begin position="187"/>
        <end position="207"/>
    </location>
</feature>